<protein>
    <submittedName>
        <fullName evidence="1">Uncharacterized protein</fullName>
    </submittedName>
</protein>
<evidence type="ECO:0000313" key="1">
    <source>
        <dbReference type="EMBL" id="MFB9137794.1"/>
    </source>
</evidence>
<dbReference type="EMBL" id="JBHMEP010000022">
    <property type="protein sequence ID" value="MFB9137794.1"/>
    <property type="molecule type" value="Genomic_DNA"/>
</dbReference>
<evidence type="ECO:0000313" key="2">
    <source>
        <dbReference type="Proteomes" id="UP001589645"/>
    </source>
</evidence>
<sequence length="101" mass="11755">MTWYDTYEEIKTKYPDTVFEEYWLTKDDADKLRNHESVKKGWVTIENNPDTSGFIISSDKCVINGFKAEKNDGDERSILLHIGILSPFNDDPVIIIKQKEI</sequence>
<comment type="caution">
    <text evidence="1">The sequence shown here is derived from an EMBL/GenBank/DDBJ whole genome shotgun (WGS) entry which is preliminary data.</text>
</comment>
<organism evidence="1 2">
    <name type="scientific">Vibrio olivae</name>
    <dbReference type="NCBI Taxonomy" id="1243002"/>
    <lineage>
        <taxon>Bacteria</taxon>
        <taxon>Pseudomonadati</taxon>
        <taxon>Pseudomonadota</taxon>
        <taxon>Gammaproteobacteria</taxon>
        <taxon>Vibrionales</taxon>
        <taxon>Vibrionaceae</taxon>
        <taxon>Vibrio</taxon>
    </lineage>
</organism>
<gene>
    <name evidence="1" type="ORF">ACFFUV_22865</name>
</gene>
<accession>A0ABV5HU73</accession>
<name>A0ABV5HU73_9VIBR</name>
<keyword evidence="2" id="KW-1185">Reference proteome</keyword>
<reference evidence="1 2" key="1">
    <citation type="submission" date="2024-09" db="EMBL/GenBank/DDBJ databases">
        <authorList>
            <person name="Sun Q."/>
            <person name="Mori K."/>
        </authorList>
    </citation>
    <scope>NUCLEOTIDE SEQUENCE [LARGE SCALE GENOMIC DNA]</scope>
    <source>
        <strain evidence="1 2">CECT 8064</strain>
    </source>
</reference>
<dbReference type="RefSeq" id="WP_390198081.1">
    <property type="nucleotide sequence ID" value="NZ_JBHMEP010000022.1"/>
</dbReference>
<dbReference type="Proteomes" id="UP001589645">
    <property type="component" value="Unassembled WGS sequence"/>
</dbReference>
<proteinExistence type="predicted"/>